<dbReference type="InterPro" id="IPR039779">
    <property type="entry name" value="RFX-like"/>
</dbReference>
<evidence type="ECO:0000313" key="3">
    <source>
        <dbReference type="Proteomes" id="UP000887565"/>
    </source>
</evidence>
<keyword evidence="1" id="KW-1133">Transmembrane helix</keyword>
<dbReference type="AlphaFoldDB" id="A0A915HJ97"/>
<proteinExistence type="predicted"/>
<dbReference type="PANTHER" id="PTHR12619:SF33">
    <property type="entry name" value="RFX, ISOFORM H"/>
    <property type="match status" value="1"/>
</dbReference>
<organism evidence="3 4">
    <name type="scientific">Romanomermis culicivorax</name>
    <name type="common">Nematode worm</name>
    <dbReference type="NCBI Taxonomy" id="13658"/>
    <lineage>
        <taxon>Eukaryota</taxon>
        <taxon>Metazoa</taxon>
        <taxon>Ecdysozoa</taxon>
        <taxon>Nematoda</taxon>
        <taxon>Enoplea</taxon>
        <taxon>Dorylaimia</taxon>
        <taxon>Mermithida</taxon>
        <taxon>Mermithoidea</taxon>
        <taxon>Mermithidae</taxon>
        <taxon>Romanomermis</taxon>
    </lineage>
</organism>
<dbReference type="GO" id="GO:0000978">
    <property type="term" value="F:RNA polymerase II cis-regulatory region sequence-specific DNA binding"/>
    <property type="evidence" value="ECO:0007669"/>
    <property type="project" value="TreeGrafter"/>
</dbReference>
<dbReference type="Proteomes" id="UP000887565">
    <property type="component" value="Unplaced"/>
</dbReference>
<dbReference type="GO" id="GO:0000981">
    <property type="term" value="F:DNA-binding transcription factor activity, RNA polymerase II-specific"/>
    <property type="evidence" value="ECO:0007669"/>
    <property type="project" value="TreeGrafter"/>
</dbReference>
<dbReference type="WBParaSite" id="nRc.2.0.1.t01509-RA">
    <property type="protein sequence ID" value="nRc.2.0.1.t01509-RA"/>
    <property type="gene ID" value="nRc.2.0.1.g01509"/>
</dbReference>
<keyword evidence="1" id="KW-0472">Membrane</keyword>
<dbReference type="Pfam" id="PF25340">
    <property type="entry name" value="BCD_RFX"/>
    <property type="match status" value="1"/>
</dbReference>
<dbReference type="PANTHER" id="PTHR12619">
    <property type="entry name" value="RFX TRANSCRIPTION FACTOR FAMILY"/>
    <property type="match status" value="1"/>
</dbReference>
<name>A0A915HJ97_ROMCU</name>
<sequence>MSTVIAAASLIWIIKPYFLFSVSLRYFNKSCVHSRGNSKYHYYGIRIKPDSPLNRISEDSLTMAMRQQPTNAARRAKLQMSQCPASPTSVTSIQSNAVSVISRANGIQSQQHNLQATQPQLHLQQQQNFVEANAAVPATEILISGSNVNGTVATPDVAPPGGNENFVLNTVIPEVARPSLACLEPQLERVGLTVGHAELFFMNYRNHCEELFDCVRNQLFGEVDKCWRRFWQVTDNGSVDSYDDESNDAMNDDGLNRTQLYTLCIMPEILKYIQSMDFQYYQVMVNVLIPNVLKPIPNSLTQSMRSFAKRLESNLAEILQGAPEVVVRLDAISTLAQAFRRYTSLNHLAQTVRGVLQNSNHISQMLADLNRVDFRNVHEQASWVCYCDPVKVDEIERSFKSALQSQKNLEHLADWSNSIVNQLLAEYCDKPVVQLIHISRQFLLKWCFYRWYCYLALSFIIFNNSLVMRDLTLRSATSFGSFHLIRLLLDEYMFYLVEQLVSRTEQQTTLAIMSQVLFPIHFEMIDSIRSQLNFYSKLWKAR</sequence>
<evidence type="ECO:0000256" key="1">
    <source>
        <dbReference type="SAM" id="Phobius"/>
    </source>
</evidence>
<evidence type="ECO:0000259" key="2">
    <source>
        <dbReference type="Pfam" id="PF25340"/>
    </source>
</evidence>
<keyword evidence="1" id="KW-0812">Transmembrane</keyword>
<feature type="transmembrane region" description="Helical" evidence="1">
    <location>
        <begin position="448"/>
        <end position="467"/>
    </location>
</feature>
<accession>A0A915HJ97</accession>
<evidence type="ECO:0000313" key="4">
    <source>
        <dbReference type="WBParaSite" id="nRc.2.0.1.t01509-RA"/>
    </source>
</evidence>
<feature type="domain" description="RFX1-4/6/8-like BCD" evidence="2">
    <location>
        <begin position="200"/>
        <end position="502"/>
    </location>
</feature>
<keyword evidence="3" id="KW-1185">Reference proteome</keyword>
<protein>
    <recommendedName>
        <fullName evidence="2">RFX1-4/6/8-like BCD domain-containing protein</fullName>
    </recommendedName>
</protein>
<dbReference type="InterPro" id="IPR057321">
    <property type="entry name" value="RFX1-4/6/8-like_BCD"/>
</dbReference>
<reference evidence="4" key="1">
    <citation type="submission" date="2022-11" db="UniProtKB">
        <authorList>
            <consortium name="WormBaseParasite"/>
        </authorList>
    </citation>
    <scope>IDENTIFICATION</scope>
</reference>